<keyword evidence="4" id="KW-1185">Reference proteome</keyword>
<proteinExistence type="predicted"/>
<reference evidence="3 4" key="1">
    <citation type="submission" date="2015-07" db="EMBL/GenBank/DDBJ databases">
        <authorList>
            <person name="Noorani M."/>
        </authorList>
    </citation>
    <scope>NUCLEOTIDE SEQUENCE [LARGE SCALE GENOMIC DNA]</scope>
    <source>
        <strain evidence="3">BBA 69670</strain>
    </source>
</reference>
<dbReference type="Pfam" id="PF00134">
    <property type="entry name" value="Cyclin_N"/>
    <property type="match status" value="1"/>
</dbReference>
<dbReference type="Proteomes" id="UP000044841">
    <property type="component" value="Unassembled WGS sequence"/>
</dbReference>
<dbReference type="SUPFAM" id="SSF47954">
    <property type="entry name" value="Cyclin-like"/>
    <property type="match status" value="1"/>
</dbReference>
<dbReference type="InterPro" id="IPR006671">
    <property type="entry name" value="Cyclin_N"/>
</dbReference>
<sequence>MPQIAAIASQEGQNRPSKRIKLSHHRHGRSSISILGSVSNIGTTLAGFASRLFSPVGPPNEQFESKPLGPLAIHTPLEQPLWSSPISLLTIMAEEHVNFWEQLESYGDGAHISPHEWIGIRSRSRGYSVFITPQNTNRLESFLDMEDSSSECSDQITTNPTTGHSAFSDWDSDSDTDDSDLLDFLDECPSPSTSSSSLPSPSACVASTGHSFWAEEPASGNEYWDRQTARLCAKHIRDAFPDATSRGIVPLEWFIVDVLRATRGSVREDTAFVALQFIKRLSPACPLSYFEDLFFVSFMLADKVESDYNRSLKWWMNRYNGHWSISELGSMERRVLHALDWDLSTSLNCRSSYQTFLAELSSLACI</sequence>
<dbReference type="EMBL" id="CYGV01000668">
    <property type="protein sequence ID" value="CUA69145.1"/>
    <property type="molecule type" value="Genomic_DNA"/>
</dbReference>
<evidence type="ECO:0000313" key="3">
    <source>
        <dbReference type="EMBL" id="CUA69145.1"/>
    </source>
</evidence>
<dbReference type="AlphaFoldDB" id="A0A0K6FS95"/>
<organism evidence="3 4">
    <name type="scientific">Rhizoctonia solani</name>
    <dbReference type="NCBI Taxonomy" id="456999"/>
    <lineage>
        <taxon>Eukaryota</taxon>
        <taxon>Fungi</taxon>
        <taxon>Dikarya</taxon>
        <taxon>Basidiomycota</taxon>
        <taxon>Agaricomycotina</taxon>
        <taxon>Agaricomycetes</taxon>
        <taxon>Cantharellales</taxon>
        <taxon>Ceratobasidiaceae</taxon>
        <taxon>Rhizoctonia</taxon>
    </lineage>
</organism>
<evidence type="ECO:0000256" key="1">
    <source>
        <dbReference type="SAM" id="MobiDB-lite"/>
    </source>
</evidence>
<feature type="region of interest" description="Disordered" evidence="1">
    <location>
        <begin position="149"/>
        <end position="175"/>
    </location>
</feature>
<protein>
    <recommendedName>
        <fullName evidence="2">Cyclin N-terminal domain-containing protein</fullName>
    </recommendedName>
</protein>
<feature type="compositionally biased region" description="Polar residues" evidence="1">
    <location>
        <begin position="150"/>
        <end position="165"/>
    </location>
</feature>
<feature type="region of interest" description="Disordered" evidence="1">
    <location>
        <begin position="1"/>
        <end position="23"/>
    </location>
</feature>
<dbReference type="CDD" id="cd20557">
    <property type="entry name" value="CYCLIN_ScPCL1-like"/>
    <property type="match status" value="1"/>
</dbReference>
<dbReference type="Gene3D" id="1.10.472.10">
    <property type="entry name" value="Cyclin-like"/>
    <property type="match status" value="1"/>
</dbReference>
<gene>
    <name evidence="3" type="ORF">RSOLAG22IIIB_03823</name>
</gene>
<dbReference type="InterPro" id="IPR036915">
    <property type="entry name" value="Cyclin-like_sf"/>
</dbReference>
<accession>A0A0K6FS95</accession>
<name>A0A0K6FS95_9AGAM</name>
<evidence type="ECO:0000313" key="4">
    <source>
        <dbReference type="Proteomes" id="UP000044841"/>
    </source>
</evidence>
<evidence type="ECO:0000259" key="2">
    <source>
        <dbReference type="Pfam" id="PF00134"/>
    </source>
</evidence>
<feature type="domain" description="Cyclin N-terminal" evidence="2">
    <location>
        <begin position="263"/>
        <end position="344"/>
    </location>
</feature>